<evidence type="ECO:0000256" key="1">
    <source>
        <dbReference type="SAM" id="Phobius"/>
    </source>
</evidence>
<reference evidence="3" key="1">
    <citation type="submission" date="2025-08" db="UniProtKB">
        <authorList>
            <consortium name="RefSeq"/>
        </authorList>
    </citation>
    <scope>IDENTIFICATION</scope>
    <source>
        <tissue evidence="3">Silk gland</tissue>
    </source>
</reference>
<evidence type="ECO:0000313" key="3">
    <source>
        <dbReference type="RefSeq" id="XP_028034166.1"/>
    </source>
</evidence>
<protein>
    <submittedName>
        <fullName evidence="3">Uncharacterized protein LOC114246002</fullName>
    </submittedName>
</protein>
<dbReference type="RefSeq" id="XP_028034166.1">
    <property type="nucleotide sequence ID" value="XM_028178365.1"/>
</dbReference>
<organism evidence="2 3">
    <name type="scientific">Bombyx mandarina</name>
    <name type="common">Wild silk moth</name>
    <name type="synonym">Wild silkworm</name>
    <dbReference type="NCBI Taxonomy" id="7092"/>
    <lineage>
        <taxon>Eukaryota</taxon>
        <taxon>Metazoa</taxon>
        <taxon>Ecdysozoa</taxon>
        <taxon>Arthropoda</taxon>
        <taxon>Hexapoda</taxon>
        <taxon>Insecta</taxon>
        <taxon>Pterygota</taxon>
        <taxon>Neoptera</taxon>
        <taxon>Endopterygota</taxon>
        <taxon>Lepidoptera</taxon>
        <taxon>Glossata</taxon>
        <taxon>Ditrysia</taxon>
        <taxon>Bombycoidea</taxon>
        <taxon>Bombycidae</taxon>
        <taxon>Bombycinae</taxon>
        <taxon>Bombyx</taxon>
    </lineage>
</organism>
<keyword evidence="1" id="KW-1133">Transmembrane helix</keyword>
<accession>A0A6J2JWF5</accession>
<sequence>MQRPTTSSERTPLVQPVYVYDSGVGRRYQKRLQHFQCAICVVLIAILGISLLVTVSYNLAEGVFDDIENENGTETLSTKTTAKPVIIPSDVPLPLIVERNLTAVSPSLQPFLNLQWPLKGW</sequence>
<dbReference type="Proteomes" id="UP000504629">
    <property type="component" value="Unplaced"/>
</dbReference>
<dbReference type="AlphaFoldDB" id="A0A6J2JWF5"/>
<proteinExistence type="predicted"/>
<keyword evidence="1" id="KW-0472">Membrane</keyword>
<keyword evidence="1" id="KW-0812">Transmembrane</keyword>
<name>A0A6J2JWF5_BOMMA</name>
<dbReference type="KEGG" id="bman:114246002"/>
<feature type="transmembrane region" description="Helical" evidence="1">
    <location>
        <begin position="35"/>
        <end position="57"/>
    </location>
</feature>
<gene>
    <name evidence="3" type="primary">LOC114246002</name>
</gene>
<dbReference type="OrthoDB" id="823504at2759"/>
<evidence type="ECO:0000313" key="2">
    <source>
        <dbReference type="Proteomes" id="UP000504629"/>
    </source>
</evidence>
<keyword evidence="2" id="KW-1185">Reference proteome</keyword>
<dbReference type="GeneID" id="114246002"/>